<proteinExistence type="inferred from homology"/>
<gene>
    <name evidence="5" type="ORF">J2Z79_002464</name>
</gene>
<dbReference type="Pfam" id="PF00496">
    <property type="entry name" value="SBP_bac_5"/>
    <property type="match status" value="1"/>
</dbReference>
<dbReference type="PANTHER" id="PTHR30290:SF83">
    <property type="entry name" value="ABC TRANSPORTER SUBSTRATE-BINDING PROTEIN"/>
    <property type="match status" value="1"/>
</dbReference>
<protein>
    <submittedName>
        <fullName evidence="5">Oligopeptide transport system substrate-binding protein</fullName>
    </submittedName>
</protein>
<dbReference type="EMBL" id="JAGGLG010000021">
    <property type="protein sequence ID" value="MBP2019048.1"/>
    <property type="molecule type" value="Genomic_DNA"/>
</dbReference>
<evidence type="ECO:0000313" key="5">
    <source>
        <dbReference type="EMBL" id="MBP2019048.1"/>
    </source>
</evidence>
<keyword evidence="6" id="KW-1185">Reference proteome</keyword>
<sequence length="551" mass="61513">MRRYVAGLLAIVMLAAVGCSRSGSGSGDEMVIRMNIGTNPQSLDPRVSTGLPEAHVEIALWEGLMRLDDAGNAVPGAAERYEANEDNTVFTFYLRDGLKWSNGDPITAEDFVWSWKSVLDPLLASEYAYQMYYIKGAEEMNTFTSDPKWENASDEEIAAEFERLAQNFGARAIDDKTIEVTLAAPAPYFLSLTAFHTYYPVHRPSVEANPEGWFRDPKTTVGNGPFKMVSWTDKDKVVVEKNPNYWDAKNIKLDKIEFFLLEEESTVTTMFESGELDIVESGVNIAELDRLKKDHPDKLKILPDLGVYYYLFNVERAPLNDKRVRQALAMAIDRESIVTQITKGGQVPAFSLVPEGIPEGDGDFRKNGGDYFTEDVAKAKQLLAEAGYPDGKGFPKLTILYNTSEAHQKIAEAIQAQWKTNLGIDVELTNQEWGVYLDSRSNGDYDIARAGWIGDYIDPMTFIDMFVTGGGNNDTNWGNAQYDSLVSTAKNSADQSVRMKAMHDAEALLMDEMPVMPIYHYTRVILVSPKVQGWSMPLTSPLNLRNATISK</sequence>
<dbReference type="SUPFAM" id="SSF53850">
    <property type="entry name" value="Periplasmic binding protein-like II"/>
    <property type="match status" value="1"/>
</dbReference>
<dbReference type="InterPro" id="IPR030678">
    <property type="entry name" value="Peptide/Ni-bd"/>
</dbReference>
<dbReference type="CDD" id="cd08504">
    <property type="entry name" value="PBP2_OppA"/>
    <property type="match status" value="1"/>
</dbReference>
<dbReference type="Proteomes" id="UP001519289">
    <property type="component" value="Unassembled WGS sequence"/>
</dbReference>
<dbReference type="Gene3D" id="3.10.105.10">
    <property type="entry name" value="Dipeptide-binding Protein, Domain 3"/>
    <property type="match status" value="1"/>
</dbReference>
<evidence type="ECO:0000313" key="6">
    <source>
        <dbReference type="Proteomes" id="UP001519289"/>
    </source>
</evidence>
<dbReference type="InterPro" id="IPR039424">
    <property type="entry name" value="SBP_5"/>
</dbReference>
<keyword evidence="3" id="KW-0732">Signal</keyword>
<comment type="subcellular location">
    <subcellularLocation>
        <location evidence="1">Cell membrane</location>
        <topology evidence="1">Lipid-anchor</topology>
    </subcellularLocation>
</comment>
<dbReference type="InterPro" id="IPR000914">
    <property type="entry name" value="SBP_5_dom"/>
</dbReference>
<name>A0ABS4JU35_9FIRM</name>
<evidence type="ECO:0000259" key="4">
    <source>
        <dbReference type="Pfam" id="PF00496"/>
    </source>
</evidence>
<reference evidence="5 6" key="1">
    <citation type="submission" date="2021-03" db="EMBL/GenBank/DDBJ databases">
        <title>Genomic Encyclopedia of Type Strains, Phase IV (KMG-IV): sequencing the most valuable type-strain genomes for metagenomic binning, comparative biology and taxonomic classification.</title>
        <authorList>
            <person name="Goeker M."/>
        </authorList>
    </citation>
    <scope>NUCLEOTIDE SEQUENCE [LARGE SCALE GENOMIC DNA]</scope>
    <source>
        <strain evidence="5 6">DSM 27138</strain>
    </source>
</reference>
<dbReference type="PANTHER" id="PTHR30290">
    <property type="entry name" value="PERIPLASMIC BINDING COMPONENT OF ABC TRANSPORTER"/>
    <property type="match status" value="1"/>
</dbReference>
<dbReference type="Gene3D" id="3.90.76.10">
    <property type="entry name" value="Dipeptide-binding Protein, Domain 1"/>
    <property type="match status" value="1"/>
</dbReference>
<dbReference type="PROSITE" id="PS51257">
    <property type="entry name" value="PROKAR_LIPOPROTEIN"/>
    <property type="match status" value="1"/>
</dbReference>
<dbReference type="PROSITE" id="PS01040">
    <property type="entry name" value="SBP_BACTERIAL_5"/>
    <property type="match status" value="1"/>
</dbReference>
<dbReference type="RefSeq" id="WP_209467165.1">
    <property type="nucleotide sequence ID" value="NZ_JAGGLG010000021.1"/>
</dbReference>
<comment type="similarity">
    <text evidence="2">Belongs to the bacterial solute-binding protein 5 family.</text>
</comment>
<accession>A0ABS4JU35</accession>
<evidence type="ECO:0000256" key="2">
    <source>
        <dbReference type="ARBA" id="ARBA00005695"/>
    </source>
</evidence>
<dbReference type="Gene3D" id="3.40.190.10">
    <property type="entry name" value="Periplasmic binding protein-like II"/>
    <property type="match status" value="1"/>
</dbReference>
<evidence type="ECO:0000256" key="3">
    <source>
        <dbReference type="ARBA" id="ARBA00022729"/>
    </source>
</evidence>
<feature type="domain" description="Solute-binding protein family 5" evidence="4">
    <location>
        <begin position="73"/>
        <end position="473"/>
    </location>
</feature>
<dbReference type="PIRSF" id="PIRSF002741">
    <property type="entry name" value="MppA"/>
    <property type="match status" value="1"/>
</dbReference>
<organism evidence="5 6">
    <name type="scientific">Symbiobacterium terraclitae</name>
    <dbReference type="NCBI Taxonomy" id="557451"/>
    <lineage>
        <taxon>Bacteria</taxon>
        <taxon>Bacillati</taxon>
        <taxon>Bacillota</taxon>
        <taxon>Clostridia</taxon>
        <taxon>Eubacteriales</taxon>
        <taxon>Symbiobacteriaceae</taxon>
        <taxon>Symbiobacterium</taxon>
    </lineage>
</organism>
<dbReference type="InterPro" id="IPR023765">
    <property type="entry name" value="SBP_5_CS"/>
</dbReference>
<evidence type="ECO:0000256" key="1">
    <source>
        <dbReference type="ARBA" id="ARBA00004193"/>
    </source>
</evidence>
<comment type="caution">
    <text evidence="5">The sequence shown here is derived from an EMBL/GenBank/DDBJ whole genome shotgun (WGS) entry which is preliminary data.</text>
</comment>